<dbReference type="Proteomes" id="UP001589738">
    <property type="component" value="Unassembled WGS sequence"/>
</dbReference>
<dbReference type="InterPro" id="IPR017142">
    <property type="entry name" value="Nitric_oxide_synthase_Oase-su"/>
</dbReference>
<dbReference type="PANTHER" id="PTHR43410:SF1">
    <property type="entry name" value="NITRIC OXIDE SYNTHASE"/>
    <property type="match status" value="1"/>
</dbReference>
<evidence type="ECO:0000256" key="10">
    <source>
        <dbReference type="ARBA" id="ARBA00048713"/>
    </source>
</evidence>
<dbReference type="RefSeq" id="WP_160547014.1">
    <property type="nucleotide sequence ID" value="NZ_JBHLUU010000122.1"/>
</dbReference>
<keyword evidence="14" id="KW-1185">Reference proteome</keyword>
<dbReference type="CDD" id="cd00575">
    <property type="entry name" value="NOS_oxygenase"/>
    <property type="match status" value="1"/>
</dbReference>
<gene>
    <name evidence="13" type="ORF">ACFFHF_19920</name>
</gene>
<sequence length="362" mass="42262">MNEDLLQKAEEFLNLCYLELEKDSVTLLARVEEVKSSIRKTGTYEHTYEELSHGAKMAWRNSNKCIGRLFWESLIVKDYRHLHEADEIIHALFEHIKFATNNGHIRPTISIFKQETKEHSVRIWNHQLVRYAGYDSQHGLIGDPHSIPFTKVCEELGWEGKHTNYDLLPLVVQVNNEKPNWCTIPPSLVLEVNLSHPEYEWFEELGLKWYGVPMIADMLLEIGGIHYTAAPFNGWYMGTEIGARNLADEDRYNVLPIVADYMKLDMSRNNSLWKDRALLEVNRAVLYSYKKAGVSIVDHHTAAAQFKLFEEKEKEKRRKLTGNWTWLIPPVSPALTHIFHQQYDNSTQLPNYFYQVAPYEKK</sequence>
<evidence type="ECO:0000256" key="2">
    <source>
        <dbReference type="ARBA" id="ARBA00002642"/>
    </source>
</evidence>
<dbReference type="InterPro" id="IPR004030">
    <property type="entry name" value="NOS_N"/>
</dbReference>
<protein>
    <recommendedName>
        <fullName evidence="5 11">Nitric oxide synthase oxygenase</fullName>
        <ecNumber evidence="4 11">1.14.14.47</ecNumber>
    </recommendedName>
</protein>
<accession>A0ABV6KX69</accession>
<name>A0ABV6KX69_9BACI</name>
<comment type="cofactor">
    <cofactor evidence="1 11">
        <name>heme</name>
        <dbReference type="ChEBI" id="CHEBI:30413"/>
    </cofactor>
</comment>
<organism evidence="13 14">
    <name type="scientific">Robertmurraya beringensis</name>
    <dbReference type="NCBI Taxonomy" id="641660"/>
    <lineage>
        <taxon>Bacteria</taxon>
        <taxon>Bacillati</taxon>
        <taxon>Bacillota</taxon>
        <taxon>Bacilli</taxon>
        <taxon>Bacillales</taxon>
        <taxon>Bacillaceae</taxon>
        <taxon>Robertmurraya</taxon>
    </lineage>
</organism>
<dbReference type="InterPro" id="IPR036119">
    <property type="entry name" value="NOS_N_sf"/>
</dbReference>
<evidence type="ECO:0000259" key="12">
    <source>
        <dbReference type="Pfam" id="PF02898"/>
    </source>
</evidence>
<evidence type="ECO:0000256" key="11">
    <source>
        <dbReference type="PIRNR" id="PIRNR037219"/>
    </source>
</evidence>
<dbReference type="InterPro" id="IPR044944">
    <property type="entry name" value="NOS_dom_3"/>
</dbReference>
<dbReference type="Gene3D" id="3.90.440.10">
    <property type="entry name" value="Nitric Oxide Synthase,Heme Domain,Chain A domain 2"/>
    <property type="match status" value="1"/>
</dbReference>
<evidence type="ECO:0000256" key="3">
    <source>
        <dbReference type="ARBA" id="ARBA00005411"/>
    </source>
</evidence>
<comment type="miscellaneous">
    <text evidence="11">This protein is similar to the oxygenase domain of eukaryotic nitric oxide synthases but lacks the reductase domain which, in eukaryotes, is responsible for transfer of electrons to the ferric heme during nitric oxide synthesis.</text>
</comment>
<feature type="domain" description="Nitric oxide synthase (NOS)" evidence="12">
    <location>
        <begin position="2"/>
        <end position="359"/>
    </location>
</feature>
<comment type="caution">
    <text evidence="13">The sequence shown here is derived from an EMBL/GenBank/DDBJ whole genome shotgun (WGS) entry which is preliminary data.</text>
</comment>
<keyword evidence="9 11" id="KW-0408">Iron</keyword>
<evidence type="ECO:0000256" key="4">
    <source>
        <dbReference type="ARBA" id="ARBA00012735"/>
    </source>
</evidence>
<dbReference type="Gene3D" id="3.90.340.10">
    <property type="entry name" value="Nitric Oxide Synthase, Chain A, domain 1"/>
    <property type="match status" value="1"/>
</dbReference>
<evidence type="ECO:0000256" key="5">
    <source>
        <dbReference type="ARBA" id="ARBA00018859"/>
    </source>
</evidence>
<dbReference type="Pfam" id="PF02898">
    <property type="entry name" value="NO_synthase"/>
    <property type="match status" value="1"/>
</dbReference>
<dbReference type="SUPFAM" id="SSF56512">
    <property type="entry name" value="Nitric oxide (NO) synthase oxygenase domain"/>
    <property type="match status" value="1"/>
</dbReference>
<evidence type="ECO:0000256" key="1">
    <source>
        <dbReference type="ARBA" id="ARBA00001971"/>
    </source>
</evidence>
<evidence type="ECO:0000256" key="7">
    <source>
        <dbReference type="ARBA" id="ARBA00022723"/>
    </source>
</evidence>
<evidence type="ECO:0000256" key="9">
    <source>
        <dbReference type="ARBA" id="ARBA00023004"/>
    </source>
</evidence>
<dbReference type="EMBL" id="JBHLUU010000122">
    <property type="protein sequence ID" value="MFC0477460.1"/>
    <property type="molecule type" value="Genomic_DNA"/>
</dbReference>
<comment type="function">
    <text evidence="2 11">Catalyzes the production of nitric oxide.</text>
</comment>
<dbReference type="PANTHER" id="PTHR43410">
    <property type="entry name" value="NITRIC OXIDE SYNTHASE OXYGENASE"/>
    <property type="match status" value="1"/>
</dbReference>
<keyword evidence="6 11" id="KW-0349">Heme</keyword>
<evidence type="ECO:0000313" key="13">
    <source>
        <dbReference type="EMBL" id="MFC0477460.1"/>
    </source>
</evidence>
<evidence type="ECO:0000256" key="6">
    <source>
        <dbReference type="ARBA" id="ARBA00022617"/>
    </source>
</evidence>
<dbReference type="PIRSF" id="PIRSF037219">
    <property type="entry name" value="NOS_oxygenase"/>
    <property type="match status" value="1"/>
</dbReference>
<comment type="catalytic activity">
    <reaction evidence="10">
        <text>3 reduced [flavodoxin] + 2 L-arginine + 4 O2 = 3 oxidized [flavodoxin] + 2 L-citrulline + 2 nitric oxide + 4 H2O + 5 H(+)</text>
        <dbReference type="Rhea" id="RHEA:52324"/>
        <dbReference type="Rhea" id="RHEA-COMP:10622"/>
        <dbReference type="Rhea" id="RHEA-COMP:10623"/>
        <dbReference type="ChEBI" id="CHEBI:15377"/>
        <dbReference type="ChEBI" id="CHEBI:15378"/>
        <dbReference type="ChEBI" id="CHEBI:15379"/>
        <dbReference type="ChEBI" id="CHEBI:16480"/>
        <dbReference type="ChEBI" id="CHEBI:32682"/>
        <dbReference type="ChEBI" id="CHEBI:57618"/>
        <dbReference type="ChEBI" id="CHEBI:57743"/>
        <dbReference type="ChEBI" id="CHEBI:58210"/>
        <dbReference type="EC" id="1.14.14.47"/>
    </reaction>
</comment>
<keyword evidence="7 11" id="KW-0479">Metal-binding</keyword>
<evidence type="ECO:0000313" key="14">
    <source>
        <dbReference type="Proteomes" id="UP001589738"/>
    </source>
</evidence>
<evidence type="ECO:0000256" key="8">
    <source>
        <dbReference type="ARBA" id="ARBA00023002"/>
    </source>
</evidence>
<dbReference type="Gene3D" id="3.90.1230.10">
    <property type="entry name" value="Nitric Oxide Synthase, Chain A, domain 3"/>
    <property type="match status" value="1"/>
</dbReference>
<dbReference type="InterPro" id="IPR044943">
    <property type="entry name" value="NOS_dom_1"/>
</dbReference>
<comment type="similarity">
    <text evidence="3 11">Belongs to the NOS family. Bacterial NOS oxygenase subfamily.</text>
</comment>
<dbReference type="EC" id="1.14.14.47" evidence="4 11"/>
<comment type="subunit">
    <text evidence="11">Homodimer.</text>
</comment>
<reference evidence="13 14" key="1">
    <citation type="submission" date="2024-09" db="EMBL/GenBank/DDBJ databases">
        <authorList>
            <person name="Sun Q."/>
            <person name="Mori K."/>
        </authorList>
    </citation>
    <scope>NUCLEOTIDE SEQUENCE [LARGE SCALE GENOMIC DNA]</scope>
    <source>
        <strain evidence="13 14">CGMCC 1.9126</strain>
    </source>
</reference>
<keyword evidence="8 11" id="KW-0560">Oxidoreductase</keyword>
<dbReference type="InterPro" id="IPR050607">
    <property type="entry name" value="NOS"/>
</dbReference>
<dbReference type="InterPro" id="IPR044940">
    <property type="entry name" value="NOS_dom_2"/>
</dbReference>
<proteinExistence type="inferred from homology"/>